<dbReference type="EMBL" id="FOEP01000001">
    <property type="protein sequence ID" value="SEP62831.1"/>
    <property type="molecule type" value="Genomic_DNA"/>
</dbReference>
<dbReference type="Pfam" id="PF00149">
    <property type="entry name" value="Metallophos"/>
    <property type="match status" value="1"/>
</dbReference>
<dbReference type="RefSeq" id="WP_090267655.1">
    <property type="nucleotide sequence ID" value="NZ_FOEP01000001.1"/>
</dbReference>
<dbReference type="Gene3D" id="3.60.21.10">
    <property type="match status" value="1"/>
</dbReference>
<dbReference type="InterPro" id="IPR029052">
    <property type="entry name" value="Metallo-depent_PP-like"/>
</dbReference>
<dbReference type="PANTHER" id="PTHR46546">
    <property type="entry name" value="SHEWANELLA-LIKE PROTEIN PHOSPHATASE 1"/>
    <property type="match status" value="1"/>
</dbReference>
<dbReference type="InterPro" id="IPR004843">
    <property type="entry name" value="Calcineurin-like_PHP"/>
</dbReference>
<reference evidence="2 3" key="1">
    <citation type="submission" date="2016-10" db="EMBL/GenBank/DDBJ databases">
        <authorList>
            <person name="de Groot N.N."/>
        </authorList>
    </citation>
    <scope>NUCLEOTIDE SEQUENCE [LARGE SCALE GENOMIC DNA]</scope>
    <source>
        <strain evidence="2 3">DSM 22007</strain>
    </source>
</reference>
<evidence type="ECO:0000313" key="2">
    <source>
        <dbReference type="EMBL" id="SEP62831.1"/>
    </source>
</evidence>
<dbReference type="SUPFAM" id="SSF56300">
    <property type="entry name" value="Metallo-dependent phosphatases"/>
    <property type="match status" value="1"/>
</dbReference>
<dbReference type="Proteomes" id="UP000198634">
    <property type="component" value="Unassembled WGS sequence"/>
</dbReference>
<sequence>MQNATAFSTPSAAQLLPPVFDENCDIPDLPRDVEPWSLQASHSATGDPKHMQKISACLEKARTHGGWHWPSKPVVFLSDTHADAEGFLRSLVAAGVICRSAAKNSDQAGFTLTAFGHSATVLVGGDCIDKGPSNLDMLDALADVIATGVDLHLLAGNHDLRLRLAVDALRGPRSPLTDHLFVRMGRKLLPALREVFDRYVTDADIAALPDETACAARLVPPADWAARFSQAAKGQLPAKVIRLEIKKLQQKSAQFDRQVAKTGLTTRELLAAALKCHDLFFTPGGPYAWFYDRMDVVTRIGSLLFVHAGLDDSMCALLSEGGPDLVNARYRAEAERASFAFYFGPLANLVRTKYRTSDCKLTSSGVDQLHRAGIHMIVQGHVNNHAGQRLLAKHGVLHLEGDVTLDRASRSLEGLPGIGAGATLIFPSGDVIGLSRDYPRAKHFAPERIAENWS</sequence>
<protein>
    <submittedName>
        <fullName evidence="2">Calcineurin-like phosphoesterase</fullName>
    </submittedName>
</protein>
<organism evidence="2 3">
    <name type="scientific">Thalassovita taeanensis</name>
    <dbReference type="NCBI Taxonomy" id="657014"/>
    <lineage>
        <taxon>Bacteria</taxon>
        <taxon>Pseudomonadati</taxon>
        <taxon>Pseudomonadota</taxon>
        <taxon>Alphaproteobacteria</taxon>
        <taxon>Rhodobacterales</taxon>
        <taxon>Roseobacteraceae</taxon>
        <taxon>Thalassovita</taxon>
    </lineage>
</organism>
<gene>
    <name evidence="2" type="ORF">SAMN04488092_101417</name>
</gene>
<name>A0A1H8ZEM5_9RHOB</name>
<feature type="domain" description="Calcineurin-like phosphoesterase" evidence="1">
    <location>
        <begin position="73"/>
        <end position="169"/>
    </location>
</feature>
<dbReference type="AlphaFoldDB" id="A0A1H8ZEM5"/>
<dbReference type="PANTHER" id="PTHR46546:SF4">
    <property type="entry name" value="SHEWANELLA-LIKE PROTEIN PHOSPHATASE 1"/>
    <property type="match status" value="1"/>
</dbReference>
<dbReference type="GO" id="GO:0016787">
    <property type="term" value="F:hydrolase activity"/>
    <property type="evidence" value="ECO:0007669"/>
    <property type="project" value="InterPro"/>
</dbReference>
<evidence type="ECO:0000313" key="3">
    <source>
        <dbReference type="Proteomes" id="UP000198634"/>
    </source>
</evidence>
<dbReference type="STRING" id="657014.SAMN04488092_101417"/>
<keyword evidence="3" id="KW-1185">Reference proteome</keyword>
<evidence type="ECO:0000259" key="1">
    <source>
        <dbReference type="Pfam" id="PF00149"/>
    </source>
</evidence>
<accession>A0A1H8ZEM5</accession>
<proteinExistence type="predicted"/>